<evidence type="ECO:0000313" key="3">
    <source>
        <dbReference type="Proteomes" id="UP001595683"/>
    </source>
</evidence>
<sequence length="177" mass="18946">MYEIVSPRADPTRHGSAANLILRMQENRSHLPPGARGAVAALALLLMAAAILPAFRGLLFVPVCALSAMAVLTFALDRHARSTPASEHLELADGFVSHRDRNGRESRMAAAGAQLDIAGCNDETIRLILRSRNTAIEIGRCLGWQERREVALVLNAALTQAGACTDLPTAVSRSAWA</sequence>
<dbReference type="Proteomes" id="UP001595683">
    <property type="component" value="Unassembled WGS sequence"/>
</dbReference>
<dbReference type="RefSeq" id="WP_191326283.1">
    <property type="nucleotide sequence ID" value="NZ_BMZP01000038.1"/>
</dbReference>
<reference evidence="3" key="1">
    <citation type="journal article" date="2019" name="Int. J. Syst. Evol. Microbiol.">
        <title>The Global Catalogue of Microorganisms (GCM) 10K type strain sequencing project: providing services to taxonomists for standard genome sequencing and annotation.</title>
        <authorList>
            <consortium name="The Broad Institute Genomics Platform"/>
            <consortium name="The Broad Institute Genome Sequencing Center for Infectious Disease"/>
            <person name="Wu L."/>
            <person name="Ma J."/>
        </authorList>
    </citation>
    <scope>NUCLEOTIDE SEQUENCE [LARGE SCALE GENOMIC DNA]</scope>
    <source>
        <strain evidence="3">KCTC 42224</strain>
    </source>
</reference>
<accession>A0ABV7V392</accession>
<name>A0ABV7V392_9SPHN</name>
<dbReference type="Pfam" id="PF10003">
    <property type="entry name" value="DUF2244"/>
    <property type="match status" value="1"/>
</dbReference>
<gene>
    <name evidence="2" type="ORF">ACFOOT_10310</name>
</gene>
<proteinExistence type="predicted"/>
<organism evidence="2 3">
    <name type="scientific">Novosphingobium pokkalii</name>
    <dbReference type="NCBI Taxonomy" id="1770194"/>
    <lineage>
        <taxon>Bacteria</taxon>
        <taxon>Pseudomonadati</taxon>
        <taxon>Pseudomonadota</taxon>
        <taxon>Alphaproteobacteria</taxon>
        <taxon>Sphingomonadales</taxon>
        <taxon>Sphingomonadaceae</taxon>
        <taxon>Novosphingobium</taxon>
    </lineage>
</organism>
<feature type="transmembrane region" description="Helical" evidence="1">
    <location>
        <begin position="33"/>
        <end position="52"/>
    </location>
</feature>
<keyword evidence="1" id="KW-0472">Membrane</keyword>
<evidence type="ECO:0000313" key="2">
    <source>
        <dbReference type="EMBL" id="MFC3671816.1"/>
    </source>
</evidence>
<dbReference type="InterPro" id="IPR019253">
    <property type="entry name" value="DUF2244_TM"/>
</dbReference>
<keyword evidence="1" id="KW-0812">Transmembrane</keyword>
<evidence type="ECO:0000256" key="1">
    <source>
        <dbReference type="SAM" id="Phobius"/>
    </source>
</evidence>
<comment type="caution">
    <text evidence="2">The sequence shown here is derived from an EMBL/GenBank/DDBJ whole genome shotgun (WGS) entry which is preliminary data.</text>
</comment>
<feature type="transmembrane region" description="Helical" evidence="1">
    <location>
        <begin position="58"/>
        <end position="76"/>
    </location>
</feature>
<protein>
    <submittedName>
        <fullName evidence="2">DUF2244 domain-containing protein</fullName>
    </submittedName>
</protein>
<keyword evidence="3" id="KW-1185">Reference proteome</keyword>
<keyword evidence="1" id="KW-1133">Transmembrane helix</keyword>
<dbReference type="EMBL" id="JBHRYE010000014">
    <property type="protein sequence ID" value="MFC3671816.1"/>
    <property type="molecule type" value="Genomic_DNA"/>
</dbReference>